<sequence length="417" mass="47064">MDVSTYSDSKRTEPWEILEGEERALYLRADFSDTLLPGKIDEYSILDQSSAFAYTEKAVQKIEEGLQKCKTRLKPLPVLHDDSYQPVTKDTVSVADYLESQGYVKMAGETGVSYWVPLSKSLFSLSATGVEHLHEARKSFFVLTIHEDACKNHSHVKMDTEYLLVEAVTGACDNTTNFENDYEHLCPFKLTDINSNYHQVVLDTLGRVIVIEWHIKQNGGAKRSVLRTLAKGSLEAVKYLPIVGPVVQFVGQLALKYEDKKFKEQKRANENEALIQHGMKIGEERENDKWQKDVLKTVSTTAEKDMKNVMLNKRIYGREGQPAVRKNNNMNYGPKDDVAPTQSLRRDSVIGQAEPEGQDSLVVEDLDRPSIARRPNVSSEDGHIFNISKAARQRPLGTREQSLFGPKQNPGNKIMNS</sequence>
<dbReference type="HOGENOM" id="CLU_658896_0_0_1"/>
<proteinExistence type="predicted"/>
<evidence type="ECO:0000256" key="1">
    <source>
        <dbReference type="SAM" id="MobiDB-lite"/>
    </source>
</evidence>
<keyword evidence="3" id="KW-1185">Reference proteome</keyword>
<organism evidence="2 3">
    <name type="scientific">Cochliobolus heterostrophus (strain C5 / ATCC 48332 / race O)</name>
    <name type="common">Southern corn leaf blight fungus</name>
    <name type="synonym">Bipolaris maydis</name>
    <dbReference type="NCBI Taxonomy" id="701091"/>
    <lineage>
        <taxon>Eukaryota</taxon>
        <taxon>Fungi</taxon>
        <taxon>Dikarya</taxon>
        <taxon>Ascomycota</taxon>
        <taxon>Pezizomycotina</taxon>
        <taxon>Dothideomycetes</taxon>
        <taxon>Pleosporomycetidae</taxon>
        <taxon>Pleosporales</taxon>
        <taxon>Pleosporineae</taxon>
        <taxon>Pleosporaceae</taxon>
        <taxon>Bipolaris</taxon>
    </lineage>
</organism>
<feature type="region of interest" description="Disordered" evidence="1">
    <location>
        <begin position="319"/>
        <end position="342"/>
    </location>
</feature>
<dbReference type="AlphaFoldDB" id="M2TVK5"/>
<dbReference type="EMBL" id="KB445578">
    <property type="protein sequence ID" value="EMD90574.1"/>
    <property type="molecule type" value="Genomic_DNA"/>
</dbReference>
<gene>
    <name evidence="2" type="ORF">COCHEDRAFT_1031868</name>
</gene>
<dbReference type="Proteomes" id="UP000016936">
    <property type="component" value="Unassembled WGS sequence"/>
</dbReference>
<reference evidence="2 3" key="1">
    <citation type="journal article" date="2012" name="PLoS Pathog.">
        <title>Diverse lifestyles and strategies of plant pathogenesis encoded in the genomes of eighteen Dothideomycetes fungi.</title>
        <authorList>
            <person name="Ohm R.A."/>
            <person name="Feau N."/>
            <person name="Henrissat B."/>
            <person name="Schoch C.L."/>
            <person name="Horwitz B.A."/>
            <person name="Barry K.W."/>
            <person name="Condon B.J."/>
            <person name="Copeland A.C."/>
            <person name="Dhillon B."/>
            <person name="Glaser F."/>
            <person name="Hesse C.N."/>
            <person name="Kosti I."/>
            <person name="LaButti K."/>
            <person name="Lindquist E.A."/>
            <person name="Lucas S."/>
            <person name="Salamov A.A."/>
            <person name="Bradshaw R.E."/>
            <person name="Ciuffetti L."/>
            <person name="Hamelin R.C."/>
            <person name="Kema G.H.J."/>
            <person name="Lawrence C."/>
            <person name="Scott J.A."/>
            <person name="Spatafora J.W."/>
            <person name="Turgeon B.G."/>
            <person name="de Wit P.J.G.M."/>
            <person name="Zhong S."/>
            <person name="Goodwin S.B."/>
            <person name="Grigoriev I.V."/>
        </authorList>
    </citation>
    <scope>NUCLEOTIDE SEQUENCE [LARGE SCALE GENOMIC DNA]</scope>
    <source>
        <strain evidence="3">C5 / ATCC 48332 / race O</strain>
    </source>
</reference>
<feature type="region of interest" description="Disordered" evidence="1">
    <location>
        <begin position="366"/>
        <end position="417"/>
    </location>
</feature>
<evidence type="ECO:0000313" key="3">
    <source>
        <dbReference type="Proteomes" id="UP000016936"/>
    </source>
</evidence>
<dbReference type="STRING" id="701091.M2TVK5"/>
<reference evidence="3" key="2">
    <citation type="journal article" date="2013" name="PLoS Genet.">
        <title>Comparative genome structure, secondary metabolite, and effector coding capacity across Cochliobolus pathogens.</title>
        <authorList>
            <person name="Condon B.J."/>
            <person name="Leng Y."/>
            <person name="Wu D."/>
            <person name="Bushley K.E."/>
            <person name="Ohm R.A."/>
            <person name="Otillar R."/>
            <person name="Martin J."/>
            <person name="Schackwitz W."/>
            <person name="Grimwood J."/>
            <person name="MohdZainudin N."/>
            <person name="Xue C."/>
            <person name="Wang R."/>
            <person name="Manning V.A."/>
            <person name="Dhillon B."/>
            <person name="Tu Z.J."/>
            <person name="Steffenson B.J."/>
            <person name="Salamov A."/>
            <person name="Sun H."/>
            <person name="Lowry S."/>
            <person name="LaButti K."/>
            <person name="Han J."/>
            <person name="Copeland A."/>
            <person name="Lindquist E."/>
            <person name="Barry K."/>
            <person name="Schmutz J."/>
            <person name="Baker S.E."/>
            <person name="Ciuffetti L.M."/>
            <person name="Grigoriev I.V."/>
            <person name="Zhong S."/>
            <person name="Turgeon B.G."/>
        </authorList>
    </citation>
    <scope>NUCLEOTIDE SEQUENCE [LARGE SCALE GENOMIC DNA]</scope>
    <source>
        <strain evidence="3">C5 / ATCC 48332 / race O</strain>
    </source>
</reference>
<name>M2TVK5_COCH5</name>
<evidence type="ECO:0000313" key="2">
    <source>
        <dbReference type="EMBL" id="EMD90574.1"/>
    </source>
</evidence>
<protein>
    <submittedName>
        <fullName evidence="2">Uncharacterized protein</fullName>
    </submittedName>
</protein>
<accession>M2TVK5</accession>